<reference evidence="2" key="1">
    <citation type="submission" date="2019-08" db="EMBL/GenBank/DDBJ databases">
        <title>Limnoglobus roseus gen. nov., sp. nov., a novel freshwater planctomycete with a giant genome from the family Gemmataceae.</title>
        <authorList>
            <person name="Kulichevskaya I.S."/>
            <person name="Naumoff D.G."/>
            <person name="Miroshnikov K."/>
            <person name="Ivanova A."/>
            <person name="Philippov D.A."/>
            <person name="Hakobyan A."/>
            <person name="Rijpstra I.C."/>
            <person name="Sinninghe Damste J.S."/>
            <person name="Liesack W."/>
            <person name="Dedysh S.N."/>
        </authorList>
    </citation>
    <scope>NUCLEOTIDE SEQUENCE [LARGE SCALE GENOMIC DNA]</scope>
    <source>
        <strain evidence="2">PX52</strain>
    </source>
</reference>
<proteinExistence type="predicted"/>
<evidence type="ECO:0000313" key="1">
    <source>
        <dbReference type="EMBL" id="QEL15593.1"/>
    </source>
</evidence>
<organism evidence="1 2">
    <name type="scientific">Limnoglobus roseus</name>
    <dbReference type="NCBI Taxonomy" id="2598579"/>
    <lineage>
        <taxon>Bacteria</taxon>
        <taxon>Pseudomonadati</taxon>
        <taxon>Planctomycetota</taxon>
        <taxon>Planctomycetia</taxon>
        <taxon>Gemmatales</taxon>
        <taxon>Gemmataceae</taxon>
        <taxon>Limnoglobus</taxon>
    </lineage>
</organism>
<keyword evidence="2" id="KW-1185">Reference proteome</keyword>
<evidence type="ECO:0000313" key="2">
    <source>
        <dbReference type="Proteomes" id="UP000324974"/>
    </source>
</evidence>
<dbReference type="KEGG" id="lrs:PX52LOC_02525"/>
<dbReference type="AlphaFoldDB" id="A0A5C1ABP6"/>
<protein>
    <submittedName>
        <fullName evidence="1">Uncharacterized protein</fullName>
    </submittedName>
</protein>
<sequence length="230" mass="25575">MMVGQPTDSQPEVTHVADAFRRPRLTEAEWELFSDGLDLLLVFVRQDIDAEEDDTETGSPAFDRLTAEQKYVILADVATALRDPAVPMPHHTAANEGAIAAVVYTIEDLLVQELDTASDPAPEIRSTLIRQHLLAVATEQGWEGVPRLTSKKAGKWHDLVELFEELILWDNDHTLGDRFLDLPPEESAFKQAAFGITGDYYLDTPDEPNEKGLLRASQQIARLFGRAVPS</sequence>
<accession>A0A5C1ABP6</accession>
<name>A0A5C1ABP6_9BACT</name>
<gene>
    <name evidence="1" type="ORF">PX52LOC_02525</name>
</gene>
<dbReference type="Proteomes" id="UP000324974">
    <property type="component" value="Chromosome"/>
</dbReference>
<dbReference type="EMBL" id="CP042425">
    <property type="protein sequence ID" value="QEL15593.1"/>
    <property type="molecule type" value="Genomic_DNA"/>
</dbReference>